<evidence type="ECO:0000256" key="1">
    <source>
        <dbReference type="SAM" id="SignalP"/>
    </source>
</evidence>
<gene>
    <name evidence="2" type="ORF">GPM918_LOCUS10393</name>
    <name evidence="3" type="ORF">SRO942_LOCUS10391</name>
</gene>
<dbReference type="EMBL" id="CAJOBC010002044">
    <property type="protein sequence ID" value="CAF3712362.1"/>
    <property type="molecule type" value="Genomic_DNA"/>
</dbReference>
<dbReference type="AlphaFoldDB" id="A0A814C030"/>
<keyword evidence="4" id="KW-1185">Reference proteome</keyword>
<evidence type="ECO:0000313" key="4">
    <source>
        <dbReference type="Proteomes" id="UP000663829"/>
    </source>
</evidence>
<keyword evidence="1" id="KW-0732">Signal</keyword>
<dbReference type="Proteomes" id="UP000681722">
    <property type="component" value="Unassembled WGS sequence"/>
</dbReference>
<organism evidence="2 4">
    <name type="scientific">Didymodactylos carnosus</name>
    <dbReference type="NCBI Taxonomy" id="1234261"/>
    <lineage>
        <taxon>Eukaryota</taxon>
        <taxon>Metazoa</taxon>
        <taxon>Spiralia</taxon>
        <taxon>Gnathifera</taxon>
        <taxon>Rotifera</taxon>
        <taxon>Eurotatoria</taxon>
        <taxon>Bdelloidea</taxon>
        <taxon>Philodinida</taxon>
        <taxon>Philodinidae</taxon>
        <taxon>Didymodactylos</taxon>
    </lineage>
</organism>
<evidence type="ECO:0000313" key="3">
    <source>
        <dbReference type="EMBL" id="CAF3712362.1"/>
    </source>
</evidence>
<name>A0A814C030_9BILA</name>
<protein>
    <submittedName>
        <fullName evidence="2">Uncharacterized protein</fullName>
    </submittedName>
</protein>
<reference evidence="2" key="1">
    <citation type="submission" date="2021-02" db="EMBL/GenBank/DDBJ databases">
        <authorList>
            <person name="Nowell W R."/>
        </authorList>
    </citation>
    <scope>NUCLEOTIDE SEQUENCE</scope>
</reference>
<sequence>MHKKQVLVAIAICILFCCSFYETTRLQDAEYDDVQIQPRKQQPCCTGKPEGRYHVHNCGGKCCSDDSIHQPGMGRIGAVNYLHIIPDGLTDSQRTSWLKAGKQALENQQLNAVTPASEYDKRHYGSPIFIHSLTEDKTLNELISKIKSIREYMIDTESDSNIGQTNCNRKQQNEPAIIQIQVIESEERSTVIIIEAQFLLDPSSDKHVATCQQNKADIDVKNDYDLLYDHDEMHDLDEFVSMDNHVKNQLNDDENSDHNYCKKYCIFKSPISQFTSTLKSSSPSTYNQ</sequence>
<feature type="chain" id="PRO_5036223999" evidence="1">
    <location>
        <begin position="20"/>
        <end position="288"/>
    </location>
</feature>
<proteinExistence type="predicted"/>
<dbReference type="EMBL" id="CAJNOQ010002045">
    <property type="protein sequence ID" value="CAF0935024.1"/>
    <property type="molecule type" value="Genomic_DNA"/>
</dbReference>
<dbReference type="Proteomes" id="UP000663829">
    <property type="component" value="Unassembled WGS sequence"/>
</dbReference>
<accession>A0A814C030</accession>
<feature type="signal peptide" evidence="1">
    <location>
        <begin position="1"/>
        <end position="19"/>
    </location>
</feature>
<evidence type="ECO:0000313" key="2">
    <source>
        <dbReference type="EMBL" id="CAF0935024.1"/>
    </source>
</evidence>
<comment type="caution">
    <text evidence="2">The sequence shown here is derived from an EMBL/GenBank/DDBJ whole genome shotgun (WGS) entry which is preliminary data.</text>
</comment>